<evidence type="ECO:0000259" key="3">
    <source>
        <dbReference type="PROSITE" id="PS50405"/>
    </source>
</evidence>
<dbReference type="PANTHER" id="PTHR43969:SF9">
    <property type="entry name" value="GLUTATHIONE S TRANSFERASE D10, ISOFORM A-RELATED"/>
    <property type="match status" value="1"/>
</dbReference>
<dbReference type="InterPro" id="IPR036249">
    <property type="entry name" value="Thioredoxin-like_sf"/>
</dbReference>
<dbReference type="FunFam" id="1.20.1050.10:FF:000007">
    <property type="entry name" value="Glutathione S-transferase 1-1"/>
    <property type="match status" value="1"/>
</dbReference>
<dbReference type="Gene3D" id="1.20.1050.10">
    <property type="match status" value="1"/>
</dbReference>
<dbReference type="Pfam" id="PF00043">
    <property type="entry name" value="GST_C"/>
    <property type="match status" value="1"/>
</dbReference>
<dbReference type="Proteomes" id="UP000494106">
    <property type="component" value="Unassembled WGS sequence"/>
</dbReference>
<dbReference type="GO" id="GO:0006749">
    <property type="term" value="P:glutathione metabolic process"/>
    <property type="evidence" value="ECO:0007669"/>
    <property type="project" value="TreeGrafter"/>
</dbReference>
<dbReference type="FunFam" id="3.40.30.10:FF:000034">
    <property type="entry name" value="glutathione S-transferase 1"/>
    <property type="match status" value="1"/>
</dbReference>
<feature type="domain" description="GST N-terminal" evidence="2">
    <location>
        <begin position="6"/>
        <end position="89"/>
    </location>
</feature>
<evidence type="ECO:0000313" key="5">
    <source>
        <dbReference type="EMBL" id="CAB3251358.1"/>
    </source>
</evidence>
<evidence type="ECO:0000313" key="4">
    <source>
        <dbReference type="EMBL" id="CAB3251316.1"/>
    </source>
</evidence>
<protein>
    <recommendedName>
        <fullName evidence="8">Glutathione S-transferase</fullName>
    </recommendedName>
</protein>
<dbReference type="Proteomes" id="UP000494256">
    <property type="component" value="Unassembled WGS sequence"/>
</dbReference>
<dbReference type="CDD" id="cd03177">
    <property type="entry name" value="GST_C_Delta_Epsilon"/>
    <property type="match status" value="1"/>
</dbReference>
<organism evidence="4 6">
    <name type="scientific">Arctia plantaginis</name>
    <name type="common">Wood tiger moth</name>
    <name type="synonym">Phalaena plantaginis</name>
    <dbReference type="NCBI Taxonomy" id="874455"/>
    <lineage>
        <taxon>Eukaryota</taxon>
        <taxon>Metazoa</taxon>
        <taxon>Ecdysozoa</taxon>
        <taxon>Arthropoda</taxon>
        <taxon>Hexapoda</taxon>
        <taxon>Insecta</taxon>
        <taxon>Pterygota</taxon>
        <taxon>Neoptera</taxon>
        <taxon>Endopterygota</taxon>
        <taxon>Lepidoptera</taxon>
        <taxon>Glossata</taxon>
        <taxon>Ditrysia</taxon>
        <taxon>Noctuoidea</taxon>
        <taxon>Erebidae</taxon>
        <taxon>Arctiinae</taxon>
        <taxon>Arctia</taxon>
    </lineage>
</organism>
<dbReference type="EMBL" id="CADEBD010000357">
    <property type="protein sequence ID" value="CAB3251358.1"/>
    <property type="molecule type" value="Genomic_DNA"/>
</dbReference>
<name>A0A8S1B0U4_ARCPL</name>
<evidence type="ECO:0000259" key="2">
    <source>
        <dbReference type="PROSITE" id="PS50404"/>
    </source>
</evidence>
<dbReference type="Pfam" id="PF13417">
    <property type="entry name" value="GST_N_3"/>
    <property type="match status" value="1"/>
</dbReference>
<dbReference type="AlphaFoldDB" id="A0A8S1B0U4"/>
<dbReference type="OrthoDB" id="2309723at2759"/>
<dbReference type="PROSITE" id="PS50404">
    <property type="entry name" value="GST_NTER"/>
    <property type="match status" value="1"/>
</dbReference>
<accession>A0A8S1B0U4</accession>
<evidence type="ECO:0008006" key="8">
    <source>
        <dbReference type="Google" id="ProtNLM"/>
    </source>
</evidence>
<dbReference type="PROSITE" id="PS50405">
    <property type="entry name" value="GST_CTER"/>
    <property type="match status" value="1"/>
</dbReference>
<dbReference type="InterPro" id="IPR004045">
    <property type="entry name" value="Glutathione_S-Trfase_N"/>
</dbReference>
<sequence>MKRCNMSIDLYYTAGSAPCRLVLLVAAALDIQFNLKPLNLREGDQLKPDFLKLNPQHTVPTINDDGFVLDLKQRAIVDQRLDFDLGTLYPRFAKYFYPQVFADAPQDPAAFKLLEDALGFFDAFLEGHKYSAGDQLTLADLSLVATVSTIELTEVKLENYPNIVKWYELVKSTAPGYKEANEKGIDEFKQFLAQKKAKSEL</sequence>
<dbReference type="SUPFAM" id="SSF52833">
    <property type="entry name" value="Thioredoxin-like"/>
    <property type="match status" value="1"/>
</dbReference>
<dbReference type="InterPro" id="IPR010987">
    <property type="entry name" value="Glutathione-S-Trfase_C-like"/>
</dbReference>
<dbReference type="Gene3D" id="3.40.30.10">
    <property type="entry name" value="Glutaredoxin"/>
    <property type="match status" value="1"/>
</dbReference>
<dbReference type="EMBL" id="CADEBC010000547">
    <property type="protein sequence ID" value="CAB3251316.1"/>
    <property type="molecule type" value="Genomic_DNA"/>
</dbReference>
<dbReference type="InterPro" id="IPR036282">
    <property type="entry name" value="Glutathione-S-Trfase_C_sf"/>
</dbReference>
<reference evidence="6 7" key="1">
    <citation type="submission" date="2020-04" db="EMBL/GenBank/DDBJ databases">
        <authorList>
            <person name="Wallbank WR R."/>
            <person name="Pardo Diaz C."/>
            <person name="Kozak K."/>
            <person name="Martin S."/>
            <person name="Jiggins C."/>
            <person name="Moest M."/>
            <person name="Warren A I."/>
            <person name="Byers J.R.P. K."/>
            <person name="Montejo-Kovacevich G."/>
            <person name="Yen C E."/>
        </authorList>
    </citation>
    <scope>NUCLEOTIDE SEQUENCE [LARGE SCALE GENOMIC DNA]</scope>
</reference>
<comment type="caution">
    <text evidence="4">The sequence shown here is derived from an EMBL/GenBank/DDBJ whole genome shotgun (WGS) entry which is preliminary data.</text>
</comment>
<gene>
    <name evidence="4" type="ORF">APLA_LOCUS12974</name>
    <name evidence="5" type="ORF">APLA_LOCUS13598</name>
</gene>
<evidence type="ECO:0000313" key="6">
    <source>
        <dbReference type="Proteomes" id="UP000494106"/>
    </source>
</evidence>
<keyword evidence="6" id="KW-1185">Reference proteome</keyword>
<proteinExistence type="predicted"/>
<dbReference type="InterPro" id="IPR004046">
    <property type="entry name" value="GST_C"/>
</dbReference>
<comment type="subunit">
    <text evidence="1">Homodimer.</text>
</comment>
<dbReference type="SUPFAM" id="SSF47616">
    <property type="entry name" value="GST C-terminal domain-like"/>
    <property type="match status" value="1"/>
</dbReference>
<dbReference type="PANTHER" id="PTHR43969">
    <property type="entry name" value="GLUTATHIONE S TRANSFERASE D10, ISOFORM A-RELATED"/>
    <property type="match status" value="1"/>
</dbReference>
<evidence type="ECO:0000313" key="7">
    <source>
        <dbReference type="Proteomes" id="UP000494256"/>
    </source>
</evidence>
<dbReference type="CDD" id="cd03045">
    <property type="entry name" value="GST_N_Delta_Epsilon"/>
    <property type="match status" value="1"/>
</dbReference>
<feature type="domain" description="GST C-terminal" evidence="3">
    <location>
        <begin position="70"/>
        <end position="199"/>
    </location>
</feature>
<evidence type="ECO:0000256" key="1">
    <source>
        <dbReference type="ARBA" id="ARBA00011738"/>
    </source>
</evidence>
<dbReference type="GO" id="GO:0004364">
    <property type="term" value="F:glutathione transferase activity"/>
    <property type="evidence" value="ECO:0007669"/>
    <property type="project" value="TreeGrafter"/>
</dbReference>